<dbReference type="GO" id="GO:0046872">
    <property type="term" value="F:metal ion binding"/>
    <property type="evidence" value="ECO:0007669"/>
    <property type="project" value="UniProtKB-KW"/>
</dbReference>
<keyword evidence="10" id="KW-0576">Peroxisome</keyword>
<dbReference type="GO" id="GO:0042744">
    <property type="term" value="P:hydrogen peroxide catabolic process"/>
    <property type="evidence" value="ECO:0007669"/>
    <property type="project" value="UniProtKB-KW"/>
</dbReference>
<evidence type="ECO:0000256" key="9">
    <source>
        <dbReference type="ARBA" id="ARBA00023004"/>
    </source>
</evidence>
<dbReference type="GO" id="GO:0005739">
    <property type="term" value="C:mitochondrion"/>
    <property type="evidence" value="ECO:0007669"/>
    <property type="project" value="TreeGrafter"/>
</dbReference>
<evidence type="ECO:0000256" key="1">
    <source>
        <dbReference type="ARBA" id="ARBA00001937"/>
    </source>
</evidence>
<comment type="cofactor">
    <cofactor evidence="1">
        <name>NADP(+)</name>
        <dbReference type="ChEBI" id="CHEBI:58349"/>
    </cofactor>
</comment>
<evidence type="ECO:0000256" key="7">
    <source>
        <dbReference type="ARBA" id="ARBA00022723"/>
    </source>
</evidence>
<dbReference type="GO" id="GO:0005782">
    <property type="term" value="C:peroxisomal matrix"/>
    <property type="evidence" value="ECO:0007669"/>
    <property type="project" value="UniProtKB-SubCell"/>
</dbReference>
<evidence type="ECO:0000256" key="13">
    <source>
        <dbReference type="PIRSR" id="PIRSR038928-1"/>
    </source>
</evidence>
<keyword evidence="7 14" id="KW-0479">Metal-binding</keyword>
<dbReference type="InterPro" id="IPR040333">
    <property type="entry name" value="Catalase_3"/>
</dbReference>
<dbReference type="GO" id="GO:0020037">
    <property type="term" value="F:heme binding"/>
    <property type="evidence" value="ECO:0007669"/>
    <property type="project" value="InterPro"/>
</dbReference>
<accession>A0A8C4IF87</accession>
<keyword evidence="6 14" id="KW-0349">Heme</keyword>
<dbReference type="InterPro" id="IPR011614">
    <property type="entry name" value="Catalase_core"/>
</dbReference>
<evidence type="ECO:0000256" key="12">
    <source>
        <dbReference type="ARBA" id="ARBA00049254"/>
    </source>
</evidence>
<dbReference type="AlphaFoldDB" id="A0A8C4IF87"/>
<dbReference type="InterPro" id="IPR002226">
    <property type="entry name" value="Catalase_haem_BS"/>
</dbReference>
<dbReference type="Proteomes" id="UP000694389">
    <property type="component" value="Unassembled WGS sequence"/>
</dbReference>
<dbReference type="Ensembl" id="ENSDLAT00005060274.2">
    <property type="protein sequence ID" value="ENSDLAP00005056809.2"/>
    <property type="gene ID" value="ENSDLAG00005023775.2"/>
</dbReference>
<dbReference type="InterPro" id="IPR010582">
    <property type="entry name" value="Catalase_immune_responsive"/>
</dbReference>
<evidence type="ECO:0000256" key="6">
    <source>
        <dbReference type="ARBA" id="ARBA00022617"/>
    </source>
</evidence>
<evidence type="ECO:0000256" key="16">
    <source>
        <dbReference type="RuleBase" id="RU004142"/>
    </source>
</evidence>
<dbReference type="InterPro" id="IPR024711">
    <property type="entry name" value="Catalase_clade1/3"/>
</dbReference>
<dbReference type="CDD" id="cd08156">
    <property type="entry name" value="catalase_clade_3"/>
    <property type="match status" value="1"/>
</dbReference>
<evidence type="ECO:0000256" key="5">
    <source>
        <dbReference type="ARBA" id="ARBA00022559"/>
    </source>
</evidence>
<feature type="binding site" description="axial binding residue" evidence="14">
    <location>
        <position position="296"/>
    </location>
    <ligand>
        <name>heme</name>
        <dbReference type="ChEBI" id="CHEBI:30413"/>
    </ligand>
    <ligandPart>
        <name>Fe</name>
        <dbReference type="ChEBI" id="CHEBI:18248"/>
    </ligandPart>
</feature>
<keyword evidence="9 14" id="KW-0408">Iron</keyword>
<comment type="subcellular location">
    <subcellularLocation>
        <location evidence="2">Peroxisome matrix</location>
    </subcellularLocation>
</comment>
<feature type="active site" evidence="13">
    <location>
        <position position="64"/>
    </location>
</feature>
<evidence type="ECO:0000256" key="15">
    <source>
        <dbReference type="RuleBase" id="RU000498"/>
    </source>
</evidence>
<dbReference type="PROSITE" id="PS00437">
    <property type="entry name" value="CATALASE_1"/>
    <property type="match status" value="1"/>
</dbReference>
<feature type="active site" evidence="13">
    <location>
        <position position="137"/>
    </location>
</feature>
<dbReference type="Gene3D" id="2.40.180.10">
    <property type="entry name" value="Catalase core domain"/>
    <property type="match status" value="2"/>
</dbReference>
<dbReference type="PROSITE" id="PS51402">
    <property type="entry name" value="CATALASE_3"/>
    <property type="match status" value="1"/>
</dbReference>
<dbReference type="SUPFAM" id="SSF56634">
    <property type="entry name" value="Heme-dependent catalase-like"/>
    <property type="match status" value="1"/>
</dbReference>
<reference evidence="18" key="1">
    <citation type="submission" date="2025-08" db="UniProtKB">
        <authorList>
            <consortium name="Ensembl"/>
        </authorList>
    </citation>
    <scope>IDENTIFICATION</scope>
</reference>
<dbReference type="GO" id="GO:0004096">
    <property type="term" value="F:catalase activity"/>
    <property type="evidence" value="ECO:0007669"/>
    <property type="project" value="UniProtKB-EC"/>
</dbReference>
<dbReference type="GeneTree" id="ENSGT00390000018100"/>
<feature type="domain" description="Catalase core" evidence="17">
    <location>
        <begin position="17"/>
        <end position="351"/>
    </location>
</feature>
<comment type="catalytic activity">
    <reaction evidence="12 15">
        <text>2 H2O2 = O2 + 2 H2O</text>
        <dbReference type="Rhea" id="RHEA:20309"/>
        <dbReference type="ChEBI" id="CHEBI:15377"/>
        <dbReference type="ChEBI" id="CHEBI:15379"/>
        <dbReference type="ChEBI" id="CHEBI:16240"/>
        <dbReference type="EC" id="1.11.1.6"/>
    </reaction>
</comment>
<dbReference type="PANTHER" id="PTHR11465:SF9">
    <property type="entry name" value="CATALASE"/>
    <property type="match status" value="1"/>
</dbReference>
<dbReference type="InterPro" id="IPR020835">
    <property type="entry name" value="Catalase_sf"/>
</dbReference>
<keyword evidence="19" id="KW-1185">Reference proteome</keyword>
<proteinExistence type="inferred from homology"/>
<keyword evidence="11 15" id="KW-0376">Hydrogen peroxide</keyword>
<evidence type="ECO:0000256" key="11">
    <source>
        <dbReference type="ARBA" id="ARBA00023324"/>
    </source>
</evidence>
<evidence type="ECO:0000313" key="19">
    <source>
        <dbReference type="Proteomes" id="UP000694389"/>
    </source>
</evidence>
<keyword evidence="8 15" id="KW-0560">Oxidoreductase</keyword>
<dbReference type="PANTHER" id="PTHR11465">
    <property type="entry name" value="CATALASE"/>
    <property type="match status" value="1"/>
</dbReference>
<evidence type="ECO:0000256" key="4">
    <source>
        <dbReference type="ARBA" id="ARBA00014132"/>
    </source>
</evidence>
<organism evidence="18 19">
    <name type="scientific">Dicentrarchus labrax</name>
    <name type="common">European seabass</name>
    <name type="synonym">Morone labrax</name>
    <dbReference type="NCBI Taxonomy" id="13489"/>
    <lineage>
        <taxon>Eukaryota</taxon>
        <taxon>Metazoa</taxon>
        <taxon>Chordata</taxon>
        <taxon>Craniata</taxon>
        <taxon>Vertebrata</taxon>
        <taxon>Euteleostomi</taxon>
        <taxon>Actinopterygii</taxon>
        <taxon>Neopterygii</taxon>
        <taxon>Teleostei</taxon>
        <taxon>Neoteleostei</taxon>
        <taxon>Acanthomorphata</taxon>
        <taxon>Eupercaria</taxon>
        <taxon>Moronidae</taxon>
        <taxon>Dicentrarchus</taxon>
    </lineage>
</organism>
<gene>
    <name evidence="18" type="primary">cat</name>
</gene>
<dbReference type="Pfam" id="PF00199">
    <property type="entry name" value="Catalase"/>
    <property type="match status" value="1"/>
</dbReference>
<comment type="function">
    <text evidence="16">Catalyzes the degradation of hydrogen peroxide (H(2)O(2)) generated by peroxisomal oxidases to water and oxygen, thereby protecting cells from the toxic effects of hydrogen peroxide.</text>
</comment>
<evidence type="ECO:0000256" key="8">
    <source>
        <dbReference type="ARBA" id="ARBA00023002"/>
    </source>
</evidence>
<name>A0A8C4IF87_DICLA</name>
<protein>
    <recommendedName>
        <fullName evidence="4 15">Catalase</fullName>
        <ecNumber evidence="15">1.11.1.6</ecNumber>
    </recommendedName>
</protein>
<dbReference type="EC" id="1.11.1.6" evidence="15"/>
<dbReference type="GO" id="GO:0042542">
    <property type="term" value="P:response to hydrogen peroxide"/>
    <property type="evidence" value="ECO:0007669"/>
    <property type="project" value="TreeGrafter"/>
</dbReference>
<evidence type="ECO:0000313" key="18">
    <source>
        <dbReference type="Ensembl" id="ENSDLAP00005056809.2"/>
    </source>
</evidence>
<evidence type="ECO:0000256" key="3">
    <source>
        <dbReference type="ARBA" id="ARBA00005329"/>
    </source>
</evidence>
<dbReference type="PRINTS" id="PR00067">
    <property type="entry name" value="CATALASE"/>
</dbReference>
<dbReference type="InterPro" id="IPR024708">
    <property type="entry name" value="Catalase_AS"/>
</dbReference>
<dbReference type="PROSITE" id="PS00438">
    <property type="entry name" value="CATALASE_2"/>
    <property type="match status" value="1"/>
</dbReference>
<evidence type="ECO:0000256" key="14">
    <source>
        <dbReference type="PIRSR" id="PIRSR038928-2"/>
    </source>
</evidence>
<evidence type="ECO:0000259" key="17">
    <source>
        <dbReference type="SMART" id="SM01060"/>
    </source>
</evidence>
<dbReference type="PIRSF" id="PIRSF038928">
    <property type="entry name" value="Catalase_clade1-3"/>
    <property type="match status" value="1"/>
</dbReference>
<comment type="similarity">
    <text evidence="3 15">Belongs to the catalase family.</text>
</comment>
<dbReference type="Pfam" id="PF06628">
    <property type="entry name" value="Catalase-rel"/>
    <property type="match status" value="1"/>
</dbReference>
<dbReference type="SMART" id="SM01060">
    <property type="entry name" value="Catalase"/>
    <property type="match status" value="1"/>
</dbReference>
<comment type="cofactor">
    <cofactor evidence="14">
        <name>heme</name>
        <dbReference type="ChEBI" id="CHEBI:30413"/>
    </cofactor>
</comment>
<evidence type="ECO:0000256" key="10">
    <source>
        <dbReference type="ARBA" id="ARBA00023140"/>
    </source>
</evidence>
<dbReference type="FunFam" id="2.40.180.10:FF:000026">
    <property type="entry name" value="Catalase"/>
    <property type="match status" value="1"/>
</dbReference>
<evidence type="ECO:0000256" key="2">
    <source>
        <dbReference type="ARBA" id="ARBA00004253"/>
    </source>
</evidence>
<sequence length="502" mass="57289">MCRVFFFCLQQRPDTLTTGAGHPVGDKLNLLTAGPRGPLLVQDVVFTDEMAHFDRERIPERVVHAKGAGAFGYFEVTHDITRYCKAKVFEHVGKTTPIAVRFSTVAGESGSADTVRDPRGFAVKFYTEEGNWDLTGNNTPVFFIRDALLFPSFIHSQKRNPQTHMKDPDMVWDFWSLRPECLHQVSFLFSDRGLPDGYRHMNGYGSHTFKLVNADGERFYCKFHYKTDQGIKNLTVEEADRLAATNPDYAIGDLFNAIANSNYPSWTFYIQVMTFEQAEKFQFNPFDLTKGRLFSYPDTHRHRLGANYLQIPVNCPFRARVANYQRDGPMCMFDNQGGAPNYFPNSFSAPETQPQYVESKFKVSPDVARYNSADEDNFTQVCTFFTQVLNEEERRRLCENMAGALKGAQIFIQKRMVENLKAVHPDYGNRVQTLLNKYNAEAQKVNTVPVQTNKIVNLSVKAPMCTFTAVQESLPLLRPPRCDASNLHWGQPPHFSRSKCTY</sequence>
<keyword evidence="5 15" id="KW-0575">Peroxidase</keyword>
<reference evidence="18" key="2">
    <citation type="submission" date="2025-09" db="UniProtKB">
        <authorList>
            <consortium name="Ensembl"/>
        </authorList>
    </citation>
    <scope>IDENTIFICATION</scope>
</reference>
<dbReference type="InterPro" id="IPR018028">
    <property type="entry name" value="Catalase"/>
</dbReference>